<dbReference type="Pfam" id="PF02201">
    <property type="entry name" value="SWIB"/>
    <property type="match status" value="3"/>
</dbReference>
<feature type="domain" description="DM2" evidence="2">
    <location>
        <begin position="127"/>
        <end position="204"/>
    </location>
</feature>
<evidence type="ECO:0000259" key="3">
    <source>
        <dbReference type="PROSITE" id="PS51998"/>
    </source>
</evidence>
<evidence type="ECO:0000313" key="5">
    <source>
        <dbReference type="RefSeq" id="XP_056698415.1"/>
    </source>
</evidence>
<feature type="region of interest" description="Disordered" evidence="1">
    <location>
        <begin position="57"/>
        <end position="121"/>
    </location>
</feature>
<proteinExistence type="predicted"/>
<dbReference type="Pfam" id="PF08766">
    <property type="entry name" value="DEK_C"/>
    <property type="match status" value="1"/>
</dbReference>
<feature type="compositionally biased region" description="Acidic residues" evidence="1">
    <location>
        <begin position="73"/>
        <end position="115"/>
    </location>
</feature>
<dbReference type="InterPro" id="IPR014876">
    <property type="entry name" value="DEK_C"/>
</dbReference>
<feature type="region of interest" description="Disordered" evidence="1">
    <location>
        <begin position="207"/>
        <end position="242"/>
    </location>
</feature>
<keyword evidence="4" id="KW-1185">Reference proteome</keyword>
<dbReference type="GeneID" id="110790858"/>
<dbReference type="SUPFAM" id="SSF47592">
    <property type="entry name" value="SWIB/MDM2 domain"/>
    <property type="match status" value="2"/>
</dbReference>
<dbReference type="SUPFAM" id="SSF109715">
    <property type="entry name" value="DEK C-terminal domain"/>
    <property type="match status" value="1"/>
</dbReference>
<dbReference type="InterPro" id="IPR003121">
    <property type="entry name" value="SWIB_MDM2_domain"/>
</dbReference>
<accession>A0ABM3RS12</accession>
<dbReference type="RefSeq" id="XP_056698415.1">
    <property type="nucleotide sequence ID" value="XM_056842437.1"/>
</dbReference>
<dbReference type="CDD" id="cd10567">
    <property type="entry name" value="SWIB-MDM2_like"/>
    <property type="match status" value="2"/>
</dbReference>
<dbReference type="PANTHER" id="PTHR13844">
    <property type="entry name" value="SWI/SNF-RELATED MATRIX-ASSOCIATED ACTIN-DEPENDENT REGULATOR OF CHROMATIN SUBFAMILY D"/>
    <property type="match status" value="1"/>
</dbReference>
<dbReference type="SMART" id="SM00151">
    <property type="entry name" value="SWIB"/>
    <property type="match status" value="2"/>
</dbReference>
<protein>
    <submittedName>
        <fullName evidence="5">Upstream activation factor subunit spp27 isoform X1</fullName>
    </submittedName>
</protein>
<feature type="compositionally biased region" description="Basic and acidic residues" evidence="1">
    <location>
        <begin position="225"/>
        <end position="234"/>
    </location>
</feature>
<dbReference type="Proteomes" id="UP000813463">
    <property type="component" value="Chromosome 4"/>
</dbReference>
<evidence type="ECO:0000313" key="4">
    <source>
        <dbReference type="Proteomes" id="UP000813463"/>
    </source>
</evidence>
<reference evidence="4" key="1">
    <citation type="journal article" date="2021" name="Nat. Commun.">
        <title>Genomic analyses provide insights into spinach domestication and the genetic basis of agronomic traits.</title>
        <authorList>
            <person name="Cai X."/>
            <person name="Sun X."/>
            <person name="Xu C."/>
            <person name="Sun H."/>
            <person name="Wang X."/>
            <person name="Ge C."/>
            <person name="Zhang Z."/>
            <person name="Wang Q."/>
            <person name="Fei Z."/>
            <person name="Jiao C."/>
            <person name="Wang Q."/>
        </authorList>
    </citation>
    <scope>NUCLEOTIDE SEQUENCE [LARGE SCALE GENOMIC DNA]</scope>
    <source>
        <strain evidence="4">cv. Varoflay</strain>
    </source>
</reference>
<gene>
    <name evidence="5" type="primary">LOC110790858</name>
</gene>
<dbReference type="PROSITE" id="PS51925">
    <property type="entry name" value="SWIB_MDM2"/>
    <property type="match status" value="2"/>
</dbReference>
<name>A0ABM3RS12_SPIOL</name>
<dbReference type="Gene3D" id="1.10.10.60">
    <property type="entry name" value="Homeodomain-like"/>
    <property type="match status" value="1"/>
</dbReference>
<evidence type="ECO:0000259" key="2">
    <source>
        <dbReference type="PROSITE" id="PS51925"/>
    </source>
</evidence>
<sequence length="346" mass="39769">MVSDSELVNRLREILRTADLNTTTSGTVRRQLESDFGEDLTDRKKFISQQIDEILQAGGVNGGGDENVNYEQQEVDDIDDGGEEDGKEAEDEEEDGKEAVVEEEEEEDEEEEQRSEEEIKKKRKGTGFTRLCCLSPQLQELVGVPEMARTEVVKKLWAYIKEKDLQDPSNRRNIKCDEMLHPIFRVDTINMFQMNKSLSKHIWPLESDEDRSIESKPPVKKQKRQKDEDTEKSKPKAKQKKGGATGFLIPLQLSEAFAKFLGTGETTLSRSDAVKRIWDYIKQNQLQNSCHIKQNKVIMYSPSKDPSDKRRILCDEKLKELFDVETFNGFSVTKYLTAHLTKVEQQ</sequence>
<feature type="domain" description="DEK-C" evidence="3">
    <location>
        <begin position="1"/>
        <end position="56"/>
    </location>
</feature>
<dbReference type="InterPro" id="IPR019835">
    <property type="entry name" value="SWIB_domain"/>
</dbReference>
<dbReference type="PROSITE" id="PS51998">
    <property type="entry name" value="DEK_C"/>
    <property type="match status" value="1"/>
</dbReference>
<organism evidence="4 5">
    <name type="scientific">Spinacia oleracea</name>
    <name type="common">Spinach</name>
    <dbReference type="NCBI Taxonomy" id="3562"/>
    <lineage>
        <taxon>Eukaryota</taxon>
        <taxon>Viridiplantae</taxon>
        <taxon>Streptophyta</taxon>
        <taxon>Embryophyta</taxon>
        <taxon>Tracheophyta</taxon>
        <taxon>Spermatophyta</taxon>
        <taxon>Magnoliopsida</taxon>
        <taxon>eudicotyledons</taxon>
        <taxon>Gunneridae</taxon>
        <taxon>Pentapetalae</taxon>
        <taxon>Caryophyllales</taxon>
        <taxon>Chenopodiaceae</taxon>
        <taxon>Chenopodioideae</taxon>
        <taxon>Anserineae</taxon>
        <taxon>Spinacia</taxon>
    </lineage>
</organism>
<feature type="domain" description="DM2" evidence="2">
    <location>
        <begin position="246"/>
        <end position="342"/>
    </location>
</feature>
<evidence type="ECO:0000256" key="1">
    <source>
        <dbReference type="SAM" id="MobiDB-lite"/>
    </source>
</evidence>
<reference evidence="5" key="2">
    <citation type="submission" date="2025-08" db="UniProtKB">
        <authorList>
            <consortium name="RefSeq"/>
        </authorList>
    </citation>
    <scope>IDENTIFICATION</scope>
    <source>
        <tissue evidence="5">Leaf</tissue>
    </source>
</reference>
<dbReference type="Gene3D" id="1.10.245.10">
    <property type="entry name" value="SWIB/MDM2 domain"/>
    <property type="match status" value="2"/>
</dbReference>
<dbReference type="InterPro" id="IPR036885">
    <property type="entry name" value="SWIB_MDM2_dom_sf"/>
</dbReference>